<dbReference type="RefSeq" id="WP_344955859.1">
    <property type="nucleotide sequence ID" value="NZ_BAAAZG010000052.1"/>
</dbReference>
<feature type="transmembrane region" description="Helical" evidence="7">
    <location>
        <begin position="373"/>
        <end position="392"/>
    </location>
</feature>
<dbReference type="InterPro" id="IPR011701">
    <property type="entry name" value="MFS"/>
</dbReference>
<keyword evidence="2" id="KW-1003">Cell membrane</keyword>
<dbReference type="SUPFAM" id="SSF103473">
    <property type="entry name" value="MFS general substrate transporter"/>
    <property type="match status" value="1"/>
</dbReference>
<evidence type="ECO:0000256" key="6">
    <source>
        <dbReference type="SAM" id="MobiDB-lite"/>
    </source>
</evidence>
<evidence type="ECO:0000256" key="1">
    <source>
        <dbReference type="ARBA" id="ARBA00004651"/>
    </source>
</evidence>
<evidence type="ECO:0000256" key="4">
    <source>
        <dbReference type="ARBA" id="ARBA00022989"/>
    </source>
</evidence>
<feature type="transmembrane region" description="Helical" evidence="7">
    <location>
        <begin position="317"/>
        <end position="337"/>
    </location>
</feature>
<evidence type="ECO:0000256" key="3">
    <source>
        <dbReference type="ARBA" id="ARBA00022692"/>
    </source>
</evidence>
<organism evidence="8 9">
    <name type="scientific">Actinomadura miaoliensis</name>
    <dbReference type="NCBI Taxonomy" id="430685"/>
    <lineage>
        <taxon>Bacteria</taxon>
        <taxon>Bacillati</taxon>
        <taxon>Actinomycetota</taxon>
        <taxon>Actinomycetes</taxon>
        <taxon>Streptosporangiales</taxon>
        <taxon>Thermomonosporaceae</taxon>
        <taxon>Actinomadura</taxon>
    </lineage>
</organism>
<reference evidence="9" key="1">
    <citation type="journal article" date="2019" name="Int. J. Syst. Evol. Microbiol.">
        <title>The Global Catalogue of Microorganisms (GCM) 10K type strain sequencing project: providing services to taxonomists for standard genome sequencing and annotation.</title>
        <authorList>
            <consortium name="The Broad Institute Genomics Platform"/>
            <consortium name="The Broad Institute Genome Sequencing Center for Infectious Disease"/>
            <person name="Wu L."/>
            <person name="Ma J."/>
        </authorList>
    </citation>
    <scope>NUCLEOTIDE SEQUENCE [LARGE SCALE GENOMIC DNA]</scope>
    <source>
        <strain evidence="9">JCM 16702</strain>
    </source>
</reference>
<name>A0ABP7WS71_9ACTN</name>
<dbReference type="InterPro" id="IPR036259">
    <property type="entry name" value="MFS_trans_sf"/>
</dbReference>
<feature type="transmembrane region" description="Helical" evidence="7">
    <location>
        <begin position="349"/>
        <end position="367"/>
    </location>
</feature>
<evidence type="ECO:0000256" key="7">
    <source>
        <dbReference type="SAM" id="Phobius"/>
    </source>
</evidence>
<feature type="transmembrane region" description="Helical" evidence="7">
    <location>
        <begin position="289"/>
        <end position="311"/>
    </location>
</feature>
<dbReference type="PANTHER" id="PTHR23513">
    <property type="entry name" value="INTEGRAL MEMBRANE EFFLUX PROTEIN-RELATED"/>
    <property type="match status" value="1"/>
</dbReference>
<keyword evidence="3 7" id="KW-0812">Transmembrane</keyword>
<protein>
    <submittedName>
        <fullName evidence="8">MFS transporter</fullName>
    </submittedName>
</protein>
<feature type="transmembrane region" description="Helical" evidence="7">
    <location>
        <begin position="145"/>
        <end position="167"/>
    </location>
</feature>
<feature type="transmembrane region" description="Helical" evidence="7">
    <location>
        <begin position="221"/>
        <end position="244"/>
    </location>
</feature>
<dbReference type="Pfam" id="PF07690">
    <property type="entry name" value="MFS_1"/>
    <property type="match status" value="1"/>
</dbReference>
<feature type="compositionally biased region" description="Low complexity" evidence="6">
    <location>
        <begin position="407"/>
        <end position="417"/>
    </location>
</feature>
<evidence type="ECO:0000256" key="5">
    <source>
        <dbReference type="ARBA" id="ARBA00023136"/>
    </source>
</evidence>
<keyword evidence="9" id="KW-1185">Reference proteome</keyword>
<evidence type="ECO:0000313" key="8">
    <source>
        <dbReference type="EMBL" id="GAA4095525.1"/>
    </source>
</evidence>
<keyword evidence="5 7" id="KW-0472">Membrane</keyword>
<dbReference type="Proteomes" id="UP001500683">
    <property type="component" value="Unassembled WGS sequence"/>
</dbReference>
<dbReference type="PANTHER" id="PTHR23513:SF11">
    <property type="entry name" value="STAPHYLOFERRIN A TRANSPORTER"/>
    <property type="match status" value="1"/>
</dbReference>
<accession>A0ABP7WS71</accession>
<evidence type="ECO:0000256" key="2">
    <source>
        <dbReference type="ARBA" id="ARBA00022475"/>
    </source>
</evidence>
<gene>
    <name evidence="8" type="ORF">GCM10022214_68310</name>
</gene>
<feature type="region of interest" description="Disordered" evidence="6">
    <location>
        <begin position="398"/>
        <end position="417"/>
    </location>
</feature>
<dbReference type="EMBL" id="BAAAZG010000052">
    <property type="protein sequence ID" value="GAA4095525.1"/>
    <property type="molecule type" value="Genomic_DNA"/>
</dbReference>
<sequence length="417" mass="41952">MLAASSPILLLKDVSVARLFVARVAGNAGDGFGQIALSFGALHLGYGATGLSAVVACKTAPTLLVVAGGLAGDRFRRHRVMASAEILAAGAWTGLAACFLLGAAPLAMVCGLAALSGLARSLLLPAERGIVADLVHGEDRRAANALLGQSVAAGLLTGLVLSGAVVAAAGPGWAAAIKAGTSALGAVLLTRLRTPRWRRDRRPGVMTDLGAGWREFTSTQWVWALTAQFTAVAVAVTAFSAVLGPLYMAQGHGGPGGWGMVAGLEAAGALAGGVVAARWRPARPVFAMALLPATATTPLLLTGAGAAWWTLALMSPVPGACQTIYGVLWTTTVQATFPPQVLARVNSWNLLGGFAFTPAAVLVAGPLSSGLGVTTTTLGAAALVIAATLATLTSTQVRHLHTEPRDSTTSAATPAAP</sequence>
<comment type="caution">
    <text evidence="8">The sequence shown here is derived from an EMBL/GenBank/DDBJ whole genome shotgun (WGS) entry which is preliminary data.</text>
</comment>
<keyword evidence="4 7" id="KW-1133">Transmembrane helix</keyword>
<evidence type="ECO:0000313" key="9">
    <source>
        <dbReference type="Proteomes" id="UP001500683"/>
    </source>
</evidence>
<proteinExistence type="predicted"/>
<feature type="transmembrane region" description="Helical" evidence="7">
    <location>
        <begin position="256"/>
        <end position="277"/>
    </location>
</feature>
<dbReference type="Gene3D" id="1.20.1250.20">
    <property type="entry name" value="MFS general substrate transporter like domains"/>
    <property type="match status" value="1"/>
</dbReference>
<comment type="subcellular location">
    <subcellularLocation>
        <location evidence="1">Cell membrane</location>
        <topology evidence="1">Multi-pass membrane protein</topology>
    </subcellularLocation>
</comment>